<proteinExistence type="predicted"/>
<sequence>MSGGHSNSGIGGAIKKGVGMVHGTGEAIRGNFNAAIDQASGDRAGVDKNTAIASNGANEIEHGYHRTGHGAGVTPVDADRERLNTTHTTSTNYGSHSTNTANKLDPRFDSDMDHRGTATGSTNVGHHSNNVANKLDPRIDSDADHRANPNKSTSNGPHSTNIANKLDPRVDSDHDHRGTDDNLQASRNGTFAHESRSTANPHKSGFLNLLDPRVDRDGAKQMRSSGS</sequence>
<evidence type="ECO:0000313" key="2">
    <source>
        <dbReference type="Proteomes" id="UP000799754"/>
    </source>
</evidence>
<reference evidence="1" key="1">
    <citation type="journal article" date="2020" name="Stud. Mycol.">
        <title>101 Dothideomycetes genomes: a test case for predicting lifestyles and emergence of pathogens.</title>
        <authorList>
            <person name="Haridas S."/>
            <person name="Albert R."/>
            <person name="Binder M."/>
            <person name="Bloem J."/>
            <person name="Labutti K."/>
            <person name="Salamov A."/>
            <person name="Andreopoulos B."/>
            <person name="Baker S."/>
            <person name="Barry K."/>
            <person name="Bills G."/>
            <person name="Bluhm B."/>
            <person name="Cannon C."/>
            <person name="Castanera R."/>
            <person name="Culley D."/>
            <person name="Daum C."/>
            <person name="Ezra D."/>
            <person name="Gonzalez J."/>
            <person name="Henrissat B."/>
            <person name="Kuo A."/>
            <person name="Liang C."/>
            <person name="Lipzen A."/>
            <person name="Lutzoni F."/>
            <person name="Magnuson J."/>
            <person name="Mondo S."/>
            <person name="Nolan M."/>
            <person name="Ohm R."/>
            <person name="Pangilinan J."/>
            <person name="Park H.-J."/>
            <person name="Ramirez L."/>
            <person name="Alfaro M."/>
            <person name="Sun H."/>
            <person name="Tritt A."/>
            <person name="Yoshinaga Y."/>
            <person name="Zwiers L.-H."/>
            <person name="Turgeon B."/>
            <person name="Goodwin S."/>
            <person name="Spatafora J."/>
            <person name="Crous P."/>
            <person name="Grigoriev I."/>
        </authorList>
    </citation>
    <scope>NUCLEOTIDE SEQUENCE</scope>
    <source>
        <strain evidence="1">CBS 525.71</strain>
    </source>
</reference>
<keyword evidence="2" id="KW-1185">Reference proteome</keyword>
<dbReference type="EMBL" id="MU006701">
    <property type="protein sequence ID" value="KAF2633960.1"/>
    <property type="molecule type" value="Genomic_DNA"/>
</dbReference>
<protein>
    <submittedName>
        <fullName evidence="1">Uncharacterized protein</fullName>
    </submittedName>
</protein>
<organism evidence="1 2">
    <name type="scientific">Macroventuria anomochaeta</name>
    <dbReference type="NCBI Taxonomy" id="301207"/>
    <lineage>
        <taxon>Eukaryota</taxon>
        <taxon>Fungi</taxon>
        <taxon>Dikarya</taxon>
        <taxon>Ascomycota</taxon>
        <taxon>Pezizomycotina</taxon>
        <taxon>Dothideomycetes</taxon>
        <taxon>Pleosporomycetidae</taxon>
        <taxon>Pleosporales</taxon>
        <taxon>Pleosporineae</taxon>
        <taxon>Didymellaceae</taxon>
        <taxon>Macroventuria</taxon>
    </lineage>
</organism>
<comment type="caution">
    <text evidence="1">The sequence shown here is derived from an EMBL/GenBank/DDBJ whole genome shotgun (WGS) entry which is preliminary data.</text>
</comment>
<evidence type="ECO:0000313" key="1">
    <source>
        <dbReference type="EMBL" id="KAF2633960.1"/>
    </source>
</evidence>
<accession>A0ACB6SI48</accession>
<name>A0ACB6SI48_9PLEO</name>
<gene>
    <name evidence="1" type="ORF">BU25DRAFT_327547</name>
</gene>
<dbReference type="Proteomes" id="UP000799754">
    <property type="component" value="Unassembled WGS sequence"/>
</dbReference>